<evidence type="ECO:0000256" key="1">
    <source>
        <dbReference type="ARBA" id="ARBA00005755"/>
    </source>
</evidence>
<dbReference type="InterPro" id="IPR012337">
    <property type="entry name" value="RNaseH-like_sf"/>
</dbReference>
<dbReference type="InterPro" id="IPR043502">
    <property type="entry name" value="DNA/RNA_pol_sf"/>
</dbReference>
<evidence type="ECO:0000313" key="12">
    <source>
        <dbReference type="WBParaSite" id="Minc3s01355g23065"/>
    </source>
</evidence>
<dbReference type="GO" id="GO:0000166">
    <property type="term" value="F:nucleotide binding"/>
    <property type="evidence" value="ECO:0007669"/>
    <property type="project" value="InterPro"/>
</dbReference>
<dbReference type="Gene3D" id="1.10.357.40">
    <property type="entry name" value="YbiA-like"/>
    <property type="match status" value="1"/>
</dbReference>
<keyword evidence="7" id="KW-0238">DNA-binding</keyword>
<evidence type="ECO:0000256" key="2">
    <source>
        <dbReference type="ARBA" id="ARBA00012417"/>
    </source>
</evidence>
<evidence type="ECO:0000259" key="10">
    <source>
        <dbReference type="Pfam" id="PF08719"/>
    </source>
</evidence>
<keyword evidence="6" id="KW-0239">DNA-directed DNA polymerase</keyword>
<dbReference type="GO" id="GO:0003887">
    <property type="term" value="F:DNA-directed DNA polymerase activity"/>
    <property type="evidence" value="ECO:0007669"/>
    <property type="project" value="UniProtKB-KW"/>
</dbReference>
<comment type="catalytic activity">
    <reaction evidence="8">
        <text>DNA(n) + a 2'-deoxyribonucleoside 5'-triphosphate = DNA(n+1) + diphosphate</text>
        <dbReference type="Rhea" id="RHEA:22508"/>
        <dbReference type="Rhea" id="RHEA-COMP:17339"/>
        <dbReference type="Rhea" id="RHEA-COMP:17340"/>
        <dbReference type="ChEBI" id="CHEBI:33019"/>
        <dbReference type="ChEBI" id="CHEBI:61560"/>
        <dbReference type="ChEBI" id="CHEBI:173112"/>
        <dbReference type="EC" id="2.7.7.7"/>
    </reaction>
</comment>
<dbReference type="GO" id="GO:0006260">
    <property type="term" value="P:DNA replication"/>
    <property type="evidence" value="ECO:0007669"/>
    <property type="project" value="UniProtKB-KW"/>
</dbReference>
<dbReference type="Pfam" id="PF03175">
    <property type="entry name" value="DNA_pol_B_2"/>
    <property type="match status" value="2"/>
</dbReference>
<dbReference type="Gene3D" id="3.90.1600.10">
    <property type="entry name" value="Palm domain of DNA polymerase"/>
    <property type="match status" value="1"/>
</dbReference>
<keyword evidence="5" id="KW-0235">DNA replication</keyword>
<feature type="domain" description="DNA-directed DNA polymerase family B mitochondria/virus" evidence="9">
    <location>
        <begin position="919"/>
        <end position="1084"/>
    </location>
</feature>
<dbReference type="PANTHER" id="PTHR33568:SF3">
    <property type="entry name" value="DNA-DIRECTED DNA POLYMERASE"/>
    <property type="match status" value="1"/>
</dbReference>
<comment type="similarity">
    <text evidence="1">Belongs to the DNA polymerase type-B family.</text>
</comment>
<dbReference type="GO" id="GO:0003677">
    <property type="term" value="F:DNA binding"/>
    <property type="evidence" value="ECO:0007669"/>
    <property type="project" value="UniProtKB-KW"/>
</dbReference>
<evidence type="ECO:0000259" key="9">
    <source>
        <dbReference type="Pfam" id="PF03175"/>
    </source>
</evidence>
<evidence type="ECO:0000256" key="4">
    <source>
        <dbReference type="ARBA" id="ARBA00022695"/>
    </source>
</evidence>
<dbReference type="PANTHER" id="PTHR33568">
    <property type="entry name" value="DNA POLYMERASE"/>
    <property type="match status" value="1"/>
</dbReference>
<protein>
    <recommendedName>
        <fullName evidence="2">DNA-directed DNA polymerase</fullName>
        <ecNumber evidence="2">2.7.7.7</ecNumber>
    </recommendedName>
</protein>
<dbReference type="Gene3D" id="3.30.420.10">
    <property type="entry name" value="Ribonuclease H-like superfamily/Ribonuclease H"/>
    <property type="match status" value="1"/>
</dbReference>
<dbReference type="InterPro" id="IPR036397">
    <property type="entry name" value="RNaseH_sf"/>
</dbReference>
<evidence type="ECO:0000256" key="5">
    <source>
        <dbReference type="ARBA" id="ARBA00022705"/>
    </source>
</evidence>
<dbReference type="InterPro" id="IPR012816">
    <property type="entry name" value="NADAR"/>
</dbReference>
<dbReference type="InterPro" id="IPR023211">
    <property type="entry name" value="DNA_pol_palm_dom_sf"/>
</dbReference>
<evidence type="ECO:0000256" key="7">
    <source>
        <dbReference type="ARBA" id="ARBA00023125"/>
    </source>
</evidence>
<proteinExistence type="inferred from homology"/>
<dbReference type="Proteomes" id="UP000887563">
    <property type="component" value="Unplaced"/>
</dbReference>
<accession>A0A914M6H7</accession>
<name>A0A914M6H7_MELIC</name>
<dbReference type="SUPFAM" id="SSF56672">
    <property type="entry name" value="DNA/RNA polymerases"/>
    <property type="match status" value="1"/>
</dbReference>
<feature type="domain" description="DNA-directed DNA polymerase family B mitochondria/virus" evidence="9">
    <location>
        <begin position="555"/>
        <end position="746"/>
    </location>
</feature>
<dbReference type="WBParaSite" id="Minc3s01355g23065">
    <property type="protein sequence ID" value="Minc3s01355g23065"/>
    <property type="gene ID" value="Minc3s01355g23065"/>
</dbReference>
<dbReference type="Gene3D" id="3.40.960.10">
    <property type="entry name" value="VSR Endonuclease"/>
    <property type="match status" value="1"/>
</dbReference>
<dbReference type="InterPro" id="IPR037238">
    <property type="entry name" value="YbiA-like_sf"/>
</dbReference>
<evidence type="ECO:0000256" key="6">
    <source>
        <dbReference type="ARBA" id="ARBA00022932"/>
    </source>
</evidence>
<dbReference type="Pfam" id="PF08719">
    <property type="entry name" value="NADAR"/>
    <property type="match status" value="1"/>
</dbReference>
<evidence type="ECO:0000313" key="11">
    <source>
        <dbReference type="Proteomes" id="UP000887563"/>
    </source>
</evidence>
<reference evidence="12" key="1">
    <citation type="submission" date="2022-11" db="UniProtKB">
        <authorList>
            <consortium name="WormBaseParasite"/>
        </authorList>
    </citation>
    <scope>IDENTIFICATION</scope>
</reference>
<keyword evidence="3" id="KW-0808">Transferase</keyword>
<sequence>MNHSKRIGGFPINHFYKEEISENIESARFKIGVFRSVFSVKNIEDSSVGSDNLLEALLDHFIAKADRNAGSKSEKCSIIIRSSVLEKPIQIPYRGLAQNTPSVVMEQFDTVDQSGKRMGRQSLYSQPIHIEIIMGPSHDESLEFMQRGQRGSGRKQREIVHGVDINNLIKVNNENMDGPSKYHCLILAVQLTMLYVNMAKTTRASKSFLKLVNGKTSAKTHRELLIKDMLKQMKRHGIRYPATLQYYCVEEHVPMIQNYLNERFPGQYRLSVFGEHGQMRPLWKGPDRAMKEISLYLKDGHYFGIRKINKLFGANFYCMDCEAPFQKITEHKQTCIAKCPRCCGMGVDYPCKELDGFELNCIKCSNIFRNPTCYKSHLEKGICKIFKRCKECGQIYRNKKDEDHECFVKFCSLCRSWHRVEEKCYVQPIIPTKPKDYLMVVFDFECMLVSPSKNTEEWKKLENYGLTPSHSIPSDENYQLHHVNCVSAMLFCSKCMENDNWKNENTDMCKICGQSQLRMHSWTSADYENPLRKFLSWLIDDLGRNRAGRTFAISHYGGRYDMHLLLGELIKHFGFEPSITRTGNKLYEVLLKKKRGMCPYISFRDSFNWMMLKLEQLPKALGLEIDEGGKSFFPHGWNYNINMDIRLRTLPEKKYYYPESMGKERRKEFENWYNLNKNEPFCLREQIVEYCEQDVRILAHALVKLQKLFFDLAPDPSKRDDIIVSSMTLASACLRHFCINYLKPTQIGIIPDNGYHKDTNQSLIAIKVIRWIEHETGLQIQNQQSAEGEYRLRVSNGSLLRLDGFIKEKNIAIEFLGCAWHGHDCLYRPHEICLNGKTALYNQDKLNERIKLLEEQDIKTKIIWECNVYKKLETDPEMKLFFDALPDIGPLFPRDSFHGGRTGPLALKCNLEGNLEETFEISCYDVVSLYPAVNFYADYPIGHPEVLELNKEVHWTKPEDLHPYRGIFKLFIIPPDDLFIPVIPERIHGKLIFHLCHQCTIEIESGIAKRKENKYSKEIGRKWCAHSDEKRGFVSTTCSVELELALSKGYRVSHVFSIYQWKEWSDKLLRPYVQDMMRLKIEASGWPSSVLAPENPKWEQQLKMEFIDRNQKEYGIKLDPEKISRNEGMRYLAKTCNNSMWGRWALRCNLTQDCITSSPVKLHTILNDPKLEVGAVEMLTPDLFAVPFRNKREFVRPHEKYNIALALITTAKARVMLYKYMDDIVNDKDSKLLYTDTDSCFYVHKRGKPPPFVVGDMLGMMSREYEDWQIIAFYTGGCKQYAMKMKHRATGEIKYVVKCRGCWDSVDSPLDFKQFQKMVEVYGDEQKPIRLERTSFQPSWRHGEVTSRSQKSTTASMIENLNIQQPTKISKTPEEIVGAQNQKIFVFYSQRCGFDNRFISEFNVLGRKFTTIDQYFVWQKARFFGDVEIASEVLLIRNPITIRRIGKRIRNYNQQEWYTVMYTGLWAKFTQNVQLFNQLRETCDGLITQASTSEFYWSNGLSPTSKRLKDPSQWEGDNNLGKLLMELRSEINSSIY</sequence>
<dbReference type="GO" id="GO:0042575">
    <property type="term" value="C:DNA polymerase complex"/>
    <property type="evidence" value="ECO:0007669"/>
    <property type="project" value="UniProtKB-ARBA"/>
</dbReference>
<dbReference type="NCBIfam" id="TIGR02464">
    <property type="entry name" value="ribofla_fusion"/>
    <property type="match status" value="1"/>
</dbReference>
<evidence type="ECO:0000256" key="3">
    <source>
        <dbReference type="ARBA" id="ARBA00022679"/>
    </source>
</evidence>
<keyword evidence="4" id="KW-0548">Nucleotidyltransferase</keyword>
<keyword evidence="11" id="KW-1185">Reference proteome</keyword>
<dbReference type="CDD" id="cd15457">
    <property type="entry name" value="NADAR"/>
    <property type="match status" value="1"/>
</dbReference>
<organism evidence="11 12">
    <name type="scientific">Meloidogyne incognita</name>
    <name type="common">Southern root-knot nematode worm</name>
    <name type="synonym">Oxyuris incognita</name>
    <dbReference type="NCBI Taxonomy" id="6306"/>
    <lineage>
        <taxon>Eukaryota</taxon>
        <taxon>Metazoa</taxon>
        <taxon>Ecdysozoa</taxon>
        <taxon>Nematoda</taxon>
        <taxon>Chromadorea</taxon>
        <taxon>Rhabditida</taxon>
        <taxon>Tylenchina</taxon>
        <taxon>Tylenchomorpha</taxon>
        <taxon>Tylenchoidea</taxon>
        <taxon>Meloidogynidae</taxon>
        <taxon>Meloidogyninae</taxon>
        <taxon>Meloidogyne</taxon>
        <taxon>Meloidogyne incognita group</taxon>
    </lineage>
</organism>
<dbReference type="SUPFAM" id="SSF53098">
    <property type="entry name" value="Ribonuclease H-like"/>
    <property type="match status" value="1"/>
</dbReference>
<dbReference type="SUPFAM" id="SSF143990">
    <property type="entry name" value="YbiA-like"/>
    <property type="match status" value="1"/>
</dbReference>
<dbReference type="EC" id="2.7.7.7" evidence="2"/>
<feature type="domain" description="NADAR" evidence="10">
    <location>
        <begin position="1400"/>
        <end position="1531"/>
    </location>
</feature>
<dbReference type="InterPro" id="IPR004868">
    <property type="entry name" value="DNA-dir_DNA_pol_B_mt/vir"/>
</dbReference>
<evidence type="ECO:0000256" key="8">
    <source>
        <dbReference type="ARBA" id="ARBA00049244"/>
    </source>
</evidence>